<dbReference type="STRING" id="121845.A0A1S3DIE0"/>
<name>A0A1S3DIE0_DIACI</name>
<dbReference type="RefSeq" id="XP_008482544.2">
    <property type="nucleotide sequence ID" value="XM_008484322.2"/>
</dbReference>
<dbReference type="Gene3D" id="3.30.420.10">
    <property type="entry name" value="Ribonuclease H-like superfamily/Ribonuclease H"/>
    <property type="match status" value="1"/>
</dbReference>
<organism evidence="1 2">
    <name type="scientific">Diaphorina citri</name>
    <name type="common">Asian citrus psyllid</name>
    <dbReference type="NCBI Taxonomy" id="121845"/>
    <lineage>
        <taxon>Eukaryota</taxon>
        <taxon>Metazoa</taxon>
        <taxon>Ecdysozoa</taxon>
        <taxon>Arthropoda</taxon>
        <taxon>Hexapoda</taxon>
        <taxon>Insecta</taxon>
        <taxon>Pterygota</taxon>
        <taxon>Neoptera</taxon>
        <taxon>Paraneoptera</taxon>
        <taxon>Hemiptera</taxon>
        <taxon>Sternorrhyncha</taxon>
        <taxon>Psylloidea</taxon>
        <taxon>Psyllidae</taxon>
        <taxon>Diaphorininae</taxon>
        <taxon>Diaphorina</taxon>
    </lineage>
</organism>
<evidence type="ECO:0000313" key="1">
    <source>
        <dbReference type="Proteomes" id="UP000079169"/>
    </source>
</evidence>
<reference evidence="2" key="1">
    <citation type="submission" date="2025-08" db="UniProtKB">
        <authorList>
            <consortium name="RefSeq"/>
        </authorList>
    </citation>
    <scope>IDENTIFICATION</scope>
</reference>
<gene>
    <name evidence="2" type="primary">LOC103519235</name>
</gene>
<dbReference type="InterPro" id="IPR036397">
    <property type="entry name" value="RNaseH_sf"/>
</dbReference>
<dbReference type="GO" id="GO:0003676">
    <property type="term" value="F:nucleic acid binding"/>
    <property type="evidence" value="ECO:0007669"/>
    <property type="project" value="InterPro"/>
</dbReference>
<dbReference type="GeneID" id="103519235"/>
<dbReference type="Proteomes" id="UP000079169">
    <property type="component" value="Unplaced"/>
</dbReference>
<proteinExistence type="predicted"/>
<dbReference type="PaxDb" id="121845-A0A1S3DIE0"/>
<dbReference type="AlphaFoldDB" id="A0A1S3DIE0"/>
<evidence type="ECO:0000313" key="2">
    <source>
        <dbReference type="RefSeq" id="XP_008482544.2"/>
    </source>
</evidence>
<accession>A0A1S3DIE0</accession>
<sequence length="105" mass="11753">MDGVSISDAKFHTAGWDSYFTGYCFVYMIYISSSLRHKLPVIFKPFTLTDQLLSVRSYENRINLIRAHLSHVNLAGPDPASTRPSLILVQTRSGEQIDVGQVSCC</sequence>
<protein>
    <submittedName>
        <fullName evidence="2">Pre-piRNA 3'-exonuclease trimmer-like</fullName>
    </submittedName>
</protein>
<keyword evidence="1" id="KW-1185">Reference proteome</keyword>
<dbReference type="KEGG" id="dci:103519235"/>